<comment type="caution">
    <text evidence="1">The sequence shown here is derived from an EMBL/GenBank/DDBJ whole genome shotgun (WGS) entry which is preliminary data.</text>
</comment>
<protein>
    <submittedName>
        <fullName evidence="1">Uncharacterized protein</fullName>
    </submittedName>
</protein>
<dbReference type="EMBL" id="CAOQHR010000008">
    <property type="protein sequence ID" value="CAI6338525.1"/>
    <property type="molecule type" value="Genomic_DNA"/>
</dbReference>
<evidence type="ECO:0000313" key="2">
    <source>
        <dbReference type="Proteomes" id="UP001152607"/>
    </source>
</evidence>
<keyword evidence="2" id="KW-1185">Reference proteome</keyword>
<evidence type="ECO:0000313" key="1">
    <source>
        <dbReference type="EMBL" id="CAI6338525.1"/>
    </source>
</evidence>
<dbReference type="AlphaFoldDB" id="A0A9W4XS16"/>
<dbReference type="Proteomes" id="UP001152607">
    <property type="component" value="Unassembled WGS sequence"/>
</dbReference>
<proteinExistence type="predicted"/>
<reference evidence="1" key="1">
    <citation type="submission" date="2023-01" db="EMBL/GenBank/DDBJ databases">
        <authorList>
            <person name="Van Ghelder C."/>
            <person name="Rancurel C."/>
        </authorList>
    </citation>
    <scope>NUCLEOTIDE SEQUENCE</scope>
    <source>
        <strain evidence="1">CNCM I-4278</strain>
    </source>
</reference>
<sequence>MPPSLFRRQISADTLCLPLINRHMFLLWEASRRIRPVDSGKAFIKLPPRPIAGNFDWAGSLVSTTARAPTQSLDVWHLS</sequence>
<gene>
    <name evidence="1" type="ORF">PDIGIT_LOCUS11655</name>
</gene>
<organism evidence="1 2">
    <name type="scientific">Periconia digitata</name>
    <dbReference type="NCBI Taxonomy" id="1303443"/>
    <lineage>
        <taxon>Eukaryota</taxon>
        <taxon>Fungi</taxon>
        <taxon>Dikarya</taxon>
        <taxon>Ascomycota</taxon>
        <taxon>Pezizomycotina</taxon>
        <taxon>Dothideomycetes</taxon>
        <taxon>Pleosporomycetidae</taxon>
        <taxon>Pleosporales</taxon>
        <taxon>Massarineae</taxon>
        <taxon>Periconiaceae</taxon>
        <taxon>Periconia</taxon>
    </lineage>
</organism>
<name>A0A9W4XS16_9PLEO</name>
<accession>A0A9W4XS16</accession>